<reference evidence="3" key="1">
    <citation type="submission" date="2018-02" db="EMBL/GenBank/DDBJ databases">
        <authorList>
            <person name="Cohen D.B."/>
            <person name="Kent A.D."/>
        </authorList>
    </citation>
    <scope>NUCLEOTIDE SEQUENCE</scope>
</reference>
<keyword evidence="2" id="KW-0472">Membrane</keyword>
<evidence type="ECO:0000313" key="3">
    <source>
        <dbReference type="EMBL" id="SPC79499.1"/>
    </source>
</evidence>
<evidence type="ECO:0000256" key="1">
    <source>
        <dbReference type="SAM" id="MobiDB-lite"/>
    </source>
</evidence>
<feature type="transmembrane region" description="Helical" evidence="2">
    <location>
        <begin position="223"/>
        <end position="243"/>
    </location>
</feature>
<proteinExistence type="predicted"/>
<keyword evidence="2" id="KW-0812">Transmembrane</keyword>
<protein>
    <submittedName>
        <fullName evidence="3">Uncharacterized protein</fullName>
    </submittedName>
</protein>
<name>A0A2N9EY18_FAGSY</name>
<feature type="transmembrane region" description="Helical" evidence="2">
    <location>
        <begin position="194"/>
        <end position="211"/>
    </location>
</feature>
<gene>
    <name evidence="3" type="ORF">FSB_LOCUS7381</name>
</gene>
<dbReference type="EMBL" id="OIVN01000392">
    <property type="protein sequence ID" value="SPC79499.1"/>
    <property type="molecule type" value="Genomic_DNA"/>
</dbReference>
<keyword evidence="2" id="KW-1133">Transmembrane helix</keyword>
<sequence length="276" mass="30969">MLQLTIRCRDTEEKDFGQCKRKESLESGDYSTVQKLDPRDVLKEEQSHWKLCLSLLLRQTRDFAYVRAISDPGISLTQHLLATWTSFNFLNCTRLRTRWWLGLAGDSVVVVDSVDSVVVVVDSAWTRETHATAWARRPRSQRSGGHPCRSRPGRERPTPRPGLAVPDPNGLEIVPFENQIAAALGASLGHHRRGGFSVVVVGLWLGFRWWWLGCGWVFGGGGWAVVGFSVVVVGLWLGFRWWWFFGGWACRRGLGLEVDFVGFGLEVDGGAVDSAW</sequence>
<evidence type="ECO:0000256" key="2">
    <source>
        <dbReference type="SAM" id="Phobius"/>
    </source>
</evidence>
<organism evidence="3">
    <name type="scientific">Fagus sylvatica</name>
    <name type="common">Beechnut</name>
    <dbReference type="NCBI Taxonomy" id="28930"/>
    <lineage>
        <taxon>Eukaryota</taxon>
        <taxon>Viridiplantae</taxon>
        <taxon>Streptophyta</taxon>
        <taxon>Embryophyta</taxon>
        <taxon>Tracheophyta</taxon>
        <taxon>Spermatophyta</taxon>
        <taxon>Magnoliopsida</taxon>
        <taxon>eudicotyledons</taxon>
        <taxon>Gunneridae</taxon>
        <taxon>Pentapetalae</taxon>
        <taxon>rosids</taxon>
        <taxon>fabids</taxon>
        <taxon>Fagales</taxon>
        <taxon>Fagaceae</taxon>
        <taxon>Fagus</taxon>
    </lineage>
</organism>
<dbReference type="AlphaFoldDB" id="A0A2N9EY18"/>
<accession>A0A2N9EY18</accession>
<feature type="region of interest" description="Disordered" evidence="1">
    <location>
        <begin position="135"/>
        <end position="166"/>
    </location>
</feature>